<reference evidence="3 4" key="1">
    <citation type="submission" date="2019-11" db="EMBL/GenBank/DDBJ databases">
        <title>Comparative genomics of hydrocarbon-degrading Desulfosarcina strains.</title>
        <authorList>
            <person name="Watanabe M."/>
            <person name="Kojima H."/>
            <person name="Fukui M."/>
        </authorList>
    </citation>
    <scope>NUCLEOTIDE SEQUENCE [LARGE SCALE GENOMIC DNA]</scope>
    <source>
        <strain evidence="3 4">28bB2T</strain>
    </source>
</reference>
<protein>
    <submittedName>
        <fullName evidence="3">Glycosyl transferase group 1</fullName>
    </submittedName>
</protein>
<evidence type="ECO:0000313" key="4">
    <source>
        <dbReference type="Proteomes" id="UP000425960"/>
    </source>
</evidence>
<dbReference type="AlphaFoldDB" id="A0A5K7ZHC9"/>
<dbReference type="Pfam" id="PF13477">
    <property type="entry name" value="Glyco_trans_4_2"/>
    <property type="match status" value="1"/>
</dbReference>
<dbReference type="Pfam" id="PF00534">
    <property type="entry name" value="Glycos_transf_1"/>
    <property type="match status" value="1"/>
</dbReference>
<dbReference type="KEGG" id="dov:DSCO28_08270"/>
<organism evidence="3 4">
    <name type="scientific">Desulfosarcina ovata subsp. sediminis</name>
    <dbReference type="NCBI Taxonomy" id="885957"/>
    <lineage>
        <taxon>Bacteria</taxon>
        <taxon>Pseudomonadati</taxon>
        <taxon>Thermodesulfobacteriota</taxon>
        <taxon>Desulfobacteria</taxon>
        <taxon>Desulfobacterales</taxon>
        <taxon>Desulfosarcinaceae</taxon>
        <taxon>Desulfosarcina</taxon>
    </lineage>
</organism>
<dbReference type="RefSeq" id="WP_155321274.1">
    <property type="nucleotide sequence ID" value="NZ_AP021876.1"/>
</dbReference>
<dbReference type="PANTHER" id="PTHR45947:SF15">
    <property type="entry name" value="TEICHURONIC ACID BIOSYNTHESIS GLYCOSYLTRANSFERASE TUAC-RELATED"/>
    <property type="match status" value="1"/>
</dbReference>
<accession>A0A5K7ZHC9</accession>
<dbReference type="SUPFAM" id="SSF53756">
    <property type="entry name" value="UDP-Glycosyltransferase/glycogen phosphorylase"/>
    <property type="match status" value="1"/>
</dbReference>
<dbReference type="EMBL" id="AP021876">
    <property type="protein sequence ID" value="BBO80261.1"/>
    <property type="molecule type" value="Genomic_DNA"/>
</dbReference>
<feature type="domain" description="Glycosyl transferase family 1" evidence="1">
    <location>
        <begin position="210"/>
        <end position="360"/>
    </location>
</feature>
<name>A0A5K7ZHC9_9BACT</name>
<evidence type="ECO:0000313" key="3">
    <source>
        <dbReference type="EMBL" id="BBO80261.1"/>
    </source>
</evidence>
<evidence type="ECO:0000259" key="2">
    <source>
        <dbReference type="Pfam" id="PF13477"/>
    </source>
</evidence>
<keyword evidence="3" id="KW-0808">Transferase</keyword>
<feature type="domain" description="Glycosyltransferase subfamily 4-like N-terminal" evidence="2">
    <location>
        <begin position="109"/>
        <end position="161"/>
    </location>
</feature>
<sequence>MKIAVISGGNQSDRKGLFNNVNERIKRLQVVNGFTIDSYIIQFHRNKLLQKLKGECNNKKDNFFYADGVNYRSILLKLTFMDSLFISKLRIRSYYQRKKLLKQVGLFRGYDILLTHTFESNFIGSMVKKKYKIPFVITWHGSDIHTNPFKNINIKKETKKLIENADYNFFVSRKLLEISDEISANNNKDVLYSGPSNRFYKYCLDKKTKFKIQTKYAIGFIGNFVPIKNVLVLPHIFLKVSKSISDITYIIVGDGELNIALQNKFEKSKLENVFFLGKQNPESIPDIMNCLDVLVLPSFNEGLPRVALEALACGVNVVGSKVGGIPEAIGEKNTYDLNDSFVDNISKRMIEILNSNEKPNPLPDKFFWDKTIEKEITVYKDILSKNKSYI</sequence>
<dbReference type="Proteomes" id="UP000425960">
    <property type="component" value="Chromosome"/>
</dbReference>
<dbReference type="PANTHER" id="PTHR45947">
    <property type="entry name" value="SULFOQUINOVOSYL TRANSFERASE SQD2"/>
    <property type="match status" value="1"/>
</dbReference>
<dbReference type="Gene3D" id="3.40.50.2000">
    <property type="entry name" value="Glycogen Phosphorylase B"/>
    <property type="match status" value="2"/>
</dbReference>
<dbReference type="InterPro" id="IPR050194">
    <property type="entry name" value="Glycosyltransferase_grp1"/>
</dbReference>
<gene>
    <name evidence="3" type="ORF">DSCO28_08270</name>
</gene>
<dbReference type="InterPro" id="IPR028098">
    <property type="entry name" value="Glyco_trans_4-like_N"/>
</dbReference>
<evidence type="ECO:0000259" key="1">
    <source>
        <dbReference type="Pfam" id="PF00534"/>
    </source>
</evidence>
<dbReference type="InterPro" id="IPR001296">
    <property type="entry name" value="Glyco_trans_1"/>
</dbReference>
<proteinExistence type="predicted"/>
<dbReference type="GO" id="GO:0016757">
    <property type="term" value="F:glycosyltransferase activity"/>
    <property type="evidence" value="ECO:0007669"/>
    <property type="project" value="InterPro"/>
</dbReference>